<dbReference type="InterPro" id="IPR027417">
    <property type="entry name" value="P-loop_NTPase"/>
</dbReference>
<keyword evidence="2" id="KW-0547">Nucleotide-binding</keyword>
<dbReference type="RefSeq" id="WP_129027170.1">
    <property type="nucleotide sequence ID" value="NZ_SDHY01000004.1"/>
</dbReference>
<accession>A0A4V1M5E4</accession>
<keyword evidence="3" id="KW-1185">Reference proteome</keyword>
<dbReference type="PANTHER" id="PTHR40396">
    <property type="entry name" value="ATPASE-LIKE PROTEIN"/>
    <property type="match status" value="1"/>
</dbReference>
<dbReference type="OrthoDB" id="9809324at2"/>
<dbReference type="InterPro" id="IPR003959">
    <property type="entry name" value="ATPase_AAA_core"/>
</dbReference>
<proteinExistence type="predicted"/>
<organism evidence="2 3">
    <name type="scientific">Aquirufa rosea</name>
    <dbReference type="NCBI Taxonomy" id="2509241"/>
    <lineage>
        <taxon>Bacteria</taxon>
        <taxon>Pseudomonadati</taxon>
        <taxon>Bacteroidota</taxon>
        <taxon>Cytophagia</taxon>
        <taxon>Cytophagales</taxon>
        <taxon>Flectobacillaceae</taxon>
        <taxon>Aquirufa</taxon>
    </lineage>
</organism>
<reference evidence="2 3" key="1">
    <citation type="submission" date="2019-01" db="EMBL/GenBank/DDBJ databases">
        <title>Cytophagaceae bacterium strain CAR-16.</title>
        <authorList>
            <person name="Chen W.-M."/>
        </authorList>
    </citation>
    <scope>NUCLEOTIDE SEQUENCE [LARGE SCALE GENOMIC DNA]</scope>
    <source>
        <strain evidence="2 3">CAR-16</strain>
    </source>
</reference>
<comment type="caution">
    <text evidence="2">The sequence shown here is derived from an EMBL/GenBank/DDBJ whole genome shotgun (WGS) entry which is preliminary data.</text>
</comment>
<dbReference type="SUPFAM" id="SSF52540">
    <property type="entry name" value="P-loop containing nucleoside triphosphate hydrolases"/>
    <property type="match status" value="1"/>
</dbReference>
<dbReference type="Gene3D" id="3.40.50.300">
    <property type="entry name" value="P-loop containing nucleotide triphosphate hydrolases"/>
    <property type="match status" value="1"/>
</dbReference>
<dbReference type="AlphaFoldDB" id="A0A4V1M5E4"/>
<dbReference type="GO" id="GO:0005524">
    <property type="term" value="F:ATP binding"/>
    <property type="evidence" value="ECO:0007669"/>
    <property type="project" value="UniProtKB-KW"/>
</dbReference>
<evidence type="ECO:0000313" key="2">
    <source>
        <dbReference type="EMBL" id="RXK48846.1"/>
    </source>
</evidence>
<sequence>MLLQFSIKNFRTFKDKATLSLIASNYDKDTREHENIVINDNFGLRLLKSAVIYGANASGKSKLLDAFAFMRYFVVNSSKESQKGETIEVEPFKLSTQTENEPSEFEIIFVHKNVYYRYGFEATAERIVSEWLYHKPKTKEVELYYREGSTFNTHERSFTKGNTVVKEGLVRDNALLISVAAQFNEKTAINVLDWFKRLKTLSGLNESGYQGFTMGRTEDPDHKIKILDLLKAADLGIQDIELQKLDINSLPKGMPKELKDKIIKEVREEKQEYVSDVLTKHKKYNEHLKAVGNISFSLDEDESSGTRKFFALTGPILDVIENGYTLVVDELDSKLHPNLVCKIVLLFNSKEFNKKSAQLIFNTHDTNLLSSGLFRRDQIWFTNKNKFGEAKLYSLADFKSDEVRKNDPFEDNYIKGKYGAVPFLGFFENLKFLLTENENEGQKS</sequence>
<dbReference type="Pfam" id="PF13304">
    <property type="entry name" value="AAA_21"/>
    <property type="match status" value="1"/>
</dbReference>
<dbReference type="EMBL" id="SDHY01000004">
    <property type="protein sequence ID" value="RXK48846.1"/>
    <property type="molecule type" value="Genomic_DNA"/>
</dbReference>
<dbReference type="GO" id="GO:0016887">
    <property type="term" value="F:ATP hydrolysis activity"/>
    <property type="evidence" value="ECO:0007669"/>
    <property type="project" value="InterPro"/>
</dbReference>
<dbReference type="PANTHER" id="PTHR40396:SF1">
    <property type="entry name" value="ATPASE AAA-TYPE CORE DOMAIN-CONTAINING PROTEIN"/>
    <property type="match status" value="1"/>
</dbReference>
<gene>
    <name evidence="2" type="ORF">ESB04_07790</name>
</gene>
<evidence type="ECO:0000313" key="3">
    <source>
        <dbReference type="Proteomes" id="UP000289455"/>
    </source>
</evidence>
<protein>
    <submittedName>
        <fullName evidence="2">ATP-binding protein</fullName>
    </submittedName>
</protein>
<feature type="domain" description="ATPase AAA-type core" evidence="1">
    <location>
        <begin position="50"/>
        <end position="370"/>
    </location>
</feature>
<evidence type="ECO:0000259" key="1">
    <source>
        <dbReference type="Pfam" id="PF13304"/>
    </source>
</evidence>
<dbReference type="Proteomes" id="UP000289455">
    <property type="component" value="Unassembled WGS sequence"/>
</dbReference>
<name>A0A4V1M5E4_9BACT</name>
<keyword evidence="2" id="KW-0067">ATP-binding</keyword>